<feature type="region of interest" description="Disordered" evidence="1">
    <location>
        <begin position="54"/>
        <end position="73"/>
    </location>
</feature>
<name>A0A011UHC6_RUMAL</name>
<dbReference type="EMBL" id="JEOB01000002">
    <property type="protein sequence ID" value="EXM40054.1"/>
    <property type="molecule type" value="Genomic_DNA"/>
</dbReference>
<evidence type="ECO:0000313" key="2">
    <source>
        <dbReference type="EMBL" id="EXM40054.1"/>
    </source>
</evidence>
<keyword evidence="3" id="KW-1185">Reference proteome</keyword>
<organism evidence="2 3">
    <name type="scientific">Ruminococcus albus SY3</name>
    <dbReference type="NCBI Taxonomy" id="1341156"/>
    <lineage>
        <taxon>Bacteria</taxon>
        <taxon>Bacillati</taxon>
        <taxon>Bacillota</taxon>
        <taxon>Clostridia</taxon>
        <taxon>Eubacteriales</taxon>
        <taxon>Oscillospiraceae</taxon>
        <taxon>Ruminococcus</taxon>
    </lineage>
</organism>
<dbReference type="AlphaFoldDB" id="A0A011UHC6"/>
<proteinExistence type="predicted"/>
<evidence type="ECO:0000313" key="3">
    <source>
        <dbReference type="Proteomes" id="UP000021369"/>
    </source>
</evidence>
<accession>A0A011UHC6</accession>
<evidence type="ECO:0000256" key="1">
    <source>
        <dbReference type="SAM" id="MobiDB-lite"/>
    </source>
</evidence>
<sequence length="115" mass="12941">MRLQTCGKLPKRQSARSSLALAGLREFEGRALNSRRKSTAATVLSIEQQTSDQIGHGNIKEIERGQSNSPRSFYQRKLLPRLKSDSEANPISRPEVRVAPLAQAQTKMFHVEHLF</sequence>
<comment type="caution">
    <text evidence="2">The sequence shown here is derived from an EMBL/GenBank/DDBJ whole genome shotgun (WGS) entry which is preliminary data.</text>
</comment>
<dbReference type="Proteomes" id="UP000021369">
    <property type="component" value="Unassembled WGS sequence"/>
</dbReference>
<reference evidence="2 3" key="1">
    <citation type="submission" date="2013-06" db="EMBL/GenBank/DDBJ databases">
        <title>Rumen cellulosomics: divergent fiber-degrading strategies revealed by comparative genome-wide analysis of six Ruminococcal strains.</title>
        <authorList>
            <person name="Dassa B."/>
            <person name="Borovok I."/>
            <person name="Lamed R."/>
            <person name="Flint H."/>
            <person name="Yeoman C.J."/>
            <person name="White B."/>
            <person name="Bayer E.A."/>
        </authorList>
    </citation>
    <scope>NUCLEOTIDE SEQUENCE [LARGE SCALE GENOMIC DNA]</scope>
    <source>
        <strain evidence="2 3">SY3</strain>
    </source>
</reference>
<gene>
    <name evidence="2" type="ORF">RASY3_04580</name>
</gene>
<protein>
    <submittedName>
        <fullName evidence="2">Uncharacterized protein</fullName>
    </submittedName>
</protein>